<feature type="domain" description="Calcineurin-like phosphoesterase" evidence="2">
    <location>
        <begin position="118"/>
        <end position="335"/>
    </location>
</feature>
<dbReference type="PANTHER" id="PTHR46546">
    <property type="entry name" value="SHEWANELLA-LIKE PROTEIN PHOSPHATASE 1"/>
    <property type="match status" value="1"/>
</dbReference>
<feature type="transmembrane region" description="Helical" evidence="1">
    <location>
        <begin position="12"/>
        <end position="32"/>
    </location>
</feature>
<dbReference type="SUPFAM" id="SSF56300">
    <property type="entry name" value="Metallo-dependent phosphatases"/>
    <property type="match status" value="1"/>
</dbReference>
<evidence type="ECO:0000313" key="3">
    <source>
        <dbReference type="EMBL" id="MFC3194697.1"/>
    </source>
</evidence>
<sequence length="389" mass="44671">MGRLILHNLKHFFITFFILLSLLIVFGIYIGADAHLNKDPLAYKLDGEGPHLFYADNQWQAHILRGNRELGYHSERHIYGVDESFNLPVYFPLEDQSFEININPNIVTPPVSYEDDQPILAISDIEGNFKTFRDFLITHQVINEQLDWIFDQGHLVLVGDFVDRGDSVTQVLWLIYHLEQQATKSGGQVHYIIGNHEIKNLQANFQSASEKYHYIAAMLGKSQQQLYDNDSFIGRWLASKNSMERINGVLFTHGGIHPEVADYGLNLVQINQVIRDQYRIPHFTRRNPGTHDFITSSKTGPAWYRGYFKDELTQAEVEQGLAAFQADAVVVGHTLHSEVTDSYDGKVYAIDVKHPMDYYFSFPLRSSEGLLISDQRFYRLLDNGSQELL</sequence>
<keyword evidence="1" id="KW-0472">Membrane</keyword>
<name>A0ABV7JH23_9GAMM</name>
<gene>
    <name evidence="3" type="ORF">ACFODZ_10650</name>
</gene>
<accession>A0ABV7JH23</accession>
<dbReference type="InterPro" id="IPR029052">
    <property type="entry name" value="Metallo-depent_PP-like"/>
</dbReference>
<evidence type="ECO:0000256" key="1">
    <source>
        <dbReference type="SAM" id="Phobius"/>
    </source>
</evidence>
<dbReference type="PANTHER" id="PTHR46546:SF4">
    <property type="entry name" value="SHEWANELLA-LIKE PROTEIN PHOSPHATASE 1"/>
    <property type="match status" value="1"/>
</dbReference>
<evidence type="ECO:0000259" key="2">
    <source>
        <dbReference type="Pfam" id="PF00149"/>
    </source>
</evidence>
<proteinExistence type="predicted"/>
<keyword evidence="4" id="KW-1185">Reference proteome</keyword>
<dbReference type="Proteomes" id="UP001595533">
    <property type="component" value="Unassembled WGS sequence"/>
</dbReference>
<comment type="caution">
    <text evidence="3">The sequence shown here is derived from an EMBL/GenBank/DDBJ whole genome shotgun (WGS) entry which is preliminary data.</text>
</comment>
<dbReference type="InterPro" id="IPR004843">
    <property type="entry name" value="Calcineurin-like_PHP"/>
</dbReference>
<dbReference type="Gene3D" id="3.60.21.10">
    <property type="match status" value="1"/>
</dbReference>
<dbReference type="EMBL" id="JBHRTS010000005">
    <property type="protein sequence ID" value="MFC3194697.1"/>
    <property type="molecule type" value="Genomic_DNA"/>
</dbReference>
<dbReference type="Pfam" id="PF00149">
    <property type="entry name" value="Metallophos"/>
    <property type="match status" value="1"/>
</dbReference>
<keyword evidence="1" id="KW-1133">Transmembrane helix</keyword>
<organism evidence="3 4">
    <name type="scientific">Marinicella sediminis</name>
    <dbReference type="NCBI Taxonomy" id="1792834"/>
    <lineage>
        <taxon>Bacteria</taxon>
        <taxon>Pseudomonadati</taxon>
        <taxon>Pseudomonadota</taxon>
        <taxon>Gammaproteobacteria</taxon>
        <taxon>Lysobacterales</taxon>
        <taxon>Marinicellaceae</taxon>
        <taxon>Marinicella</taxon>
    </lineage>
</organism>
<evidence type="ECO:0000313" key="4">
    <source>
        <dbReference type="Proteomes" id="UP001595533"/>
    </source>
</evidence>
<keyword evidence="1" id="KW-0812">Transmembrane</keyword>
<protein>
    <submittedName>
        <fullName evidence="3">Metallophosphoesterase</fullName>
    </submittedName>
</protein>
<dbReference type="RefSeq" id="WP_077410749.1">
    <property type="nucleotide sequence ID" value="NZ_JBHRTS010000005.1"/>
</dbReference>
<reference evidence="4" key="1">
    <citation type="journal article" date="2019" name="Int. J. Syst. Evol. Microbiol.">
        <title>The Global Catalogue of Microorganisms (GCM) 10K type strain sequencing project: providing services to taxonomists for standard genome sequencing and annotation.</title>
        <authorList>
            <consortium name="The Broad Institute Genomics Platform"/>
            <consortium name="The Broad Institute Genome Sequencing Center for Infectious Disease"/>
            <person name="Wu L."/>
            <person name="Ma J."/>
        </authorList>
    </citation>
    <scope>NUCLEOTIDE SEQUENCE [LARGE SCALE GENOMIC DNA]</scope>
    <source>
        <strain evidence="4">KCTC 42953</strain>
    </source>
</reference>